<evidence type="ECO:0000256" key="4">
    <source>
        <dbReference type="ARBA" id="ARBA00022801"/>
    </source>
</evidence>
<dbReference type="InterPro" id="IPR033844">
    <property type="entry name" value="ASRGL1_meta"/>
</dbReference>
<dbReference type="GO" id="GO:0005737">
    <property type="term" value="C:cytoplasm"/>
    <property type="evidence" value="ECO:0007669"/>
    <property type="project" value="TreeGrafter"/>
</dbReference>
<sequence>MNTPVIAVHGGAWAIPENMIADTKLGIQDALRAGYQVLQSGGTALEAVQAAIIKMEDDPNFDAGNGSVLTYDGDVEMDSMIMDGSTMKAGSVGCVNSIANPIKLATLVMEKTDHVLLVGEGANKFAKEMGVPRVEIESLVSPHAKEEWERKTVGHDTVGAVAVDSMGNVASGTSTGGITAKRPGRVGDTPLVGCGGYADNEVGGVSTTGHGEGIIKVCLARHITFLMEQGLSAQEASEKALENMYNKVGSSGGVIVISKDGGVGQYFTTDKMARGWAKDGQIYWGVAMDDIQSCPIVLDR</sequence>
<dbReference type="PANTHER" id="PTHR10188">
    <property type="entry name" value="L-ASPARAGINASE"/>
    <property type="match status" value="1"/>
</dbReference>
<name>V4BB40_LOTGI</name>
<dbReference type="Pfam" id="PF01112">
    <property type="entry name" value="Asparaginase_2"/>
    <property type="match status" value="2"/>
</dbReference>
<dbReference type="GO" id="GO:0033345">
    <property type="term" value="P:L-asparagine catabolic process via L-aspartate"/>
    <property type="evidence" value="ECO:0007669"/>
    <property type="project" value="TreeGrafter"/>
</dbReference>
<proteinExistence type="inferred from homology"/>
<evidence type="ECO:0000256" key="6">
    <source>
        <dbReference type="ARBA" id="ARBA00049366"/>
    </source>
</evidence>
<keyword evidence="3" id="KW-0645">Protease</keyword>
<dbReference type="InterPro" id="IPR000246">
    <property type="entry name" value="Peptidase_T2"/>
</dbReference>
<dbReference type="STRING" id="225164.V4BB40"/>
<evidence type="ECO:0000256" key="2">
    <source>
        <dbReference type="ARBA" id="ARBA00010872"/>
    </source>
</evidence>
<feature type="active site" description="Nucleophile" evidence="7">
    <location>
        <position position="157"/>
    </location>
</feature>
<dbReference type="GeneID" id="20244345"/>
<evidence type="ECO:0000256" key="1">
    <source>
        <dbReference type="ARBA" id="ARBA00000306"/>
    </source>
</evidence>
<dbReference type="OMA" id="YTYDGGH"/>
<keyword evidence="11" id="KW-1185">Reference proteome</keyword>
<organism evidence="10 11">
    <name type="scientific">Lottia gigantea</name>
    <name type="common">Giant owl limpet</name>
    <dbReference type="NCBI Taxonomy" id="225164"/>
    <lineage>
        <taxon>Eukaryota</taxon>
        <taxon>Metazoa</taxon>
        <taxon>Spiralia</taxon>
        <taxon>Lophotrochozoa</taxon>
        <taxon>Mollusca</taxon>
        <taxon>Gastropoda</taxon>
        <taxon>Patellogastropoda</taxon>
        <taxon>Lottioidea</taxon>
        <taxon>Lottiidae</taxon>
        <taxon>Lottia</taxon>
    </lineage>
</organism>
<evidence type="ECO:0000313" key="10">
    <source>
        <dbReference type="EMBL" id="ESO86204.1"/>
    </source>
</evidence>
<dbReference type="AlphaFoldDB" id="V4BB40"/>
<evidence type="ECO:0000256" key="9">
    <source>
        <dbReference type="PIRSR" id="PIRSR600246-3"/>
    </source>
</evidence>
<dbReference type="EMBL" id="KB203149">
    <property type="protein sequence ID" value="ESO86204.1"/>
    <property type="molecule type" value="Genomic_DNA"/>
</dbReference>
<dbReference type="GO" id="GO:0008798">
    <property type="term" value="F:beta-aspartyl-peptidase activity"/>
    <property type="evidence" value="ECO:0007669"/>
    <property type="project" value="UniProtKB-EC"/>
</dbReference>
<gene>
    <name evidence="10" type="ORF">LOTGIDRAFT_179430</name>
</gene>
<dbReference type="GO" id="GO:0006508">
    <property type="term" value="P:proteolysis"/>
    <property type="evidence" value="ECO:0007669"/>
    <property type="project" value="UniProtKB-KW"/>
</dbReference>
<comment type="catalytic activity">
    <reaction evidence="6">
        <text>L-asparagine + H2O = L-aspartate + NH4(+)</text>
        <dbReference type="Rhea" id="RHEA:21016"/>
        <dbReference type="ChEBI" id="CHEBI:15377"/>
        <dbReference type="ChEBI" id="CHEBI:28938"/>
        <dbReference type="ChEBI" id="CHEBI:29991"/>
        <dbReference type="ChEBI" id="CHEBI:58048"/>
        <dbReference type="EC" id="3.5.1.1"/>
    </reaction>
</comment>
<dbReference type="Proteomes" id="UP000030746">
    <property type="component" value="Unassembled WGS sequence"/>
</dbReference>
<keyword evidence="5" id="KW-0068">Autocatalytic cleavage</keyword>
<dbReference type="PANTHER" id="PTHR10188:SF43">
    <property type="entry name" value="ASPARAGINASE (EUROFUNG)"/>
    <property type="match status" value="1"/>
</dbReference>
<feature type="binding site" evidence="8">
    <location>
        <begin position="208"/>
        <end position="211"/>
    </location>
    <ligand>
        <name>substrate</name>
    </ligand>
</feature>
<dbReference type="KEGG" id="lgi:LOTGIDRAFT_179430"/>
<keyword evidence="4" id="KW-0378">Hydrolase</keyword>
<feature type="binding site" evidence="8">
    <location>
        <begin position="185"/>
        <end position="188"/>
    </location>
    <ligand>
        <name>substrate</name>
    </ligand>
</feature>
<feature type="site" description="Cleavage; by autolysis" evidence="9">
    <location>
        <begin position="156"/>
        <end position="157"/>
    </location>
</feature>
<evidence type="ECO:0000256" key="8">
    <source>
        <dbReference type="PIRSR" id="PIRSR600246-2"/>
    </source>
</evidence>
<evidence type="ECO:0000256" key="7">
    <source>
        <dbReference type="PIRSR" id="PIRSR600246-1"/>
    </source>
</evidence>
<dbReference type="HOGENOM" id="CLU_021603_1_2_1"/>
<comment type="catalytic activity">
    <reaction evidence="1">
        <text>Cleavage of a beta-linked Asp residue from the N-terminus of a polypeptide.</text>
        <dbReference type="EC" id="3.4.19.5"/>
    </reaction>
</comment>
<dbReference type="InterPro" id="IPR029055">
    <property type="entry name" value="Ntn_hydrolases_N"/>
</dbReference>
<accession>V4BB40</accession>
<evidence type="ECO:0000256" key="3">
    <source>
        <dbReference type="ARBA" id="ARBA00022670"/>
    </source>
</evidence>
<dbReference type="FunFam" id="3.60.20.30:FF:000001">
    <property type="entry name" value="Isoaspartyl peptidase/L-asparaginase"/>
    <property type="match status" value="1"/>
</dbReference>
<dbReference type="SUPFAM" id="SSF56235">
    <property type="entry name" value="N-terminal nucleophile aminohydrolases (Ntn hydrolases)"/>
    <property type="match status" value="1"/>
</dbReference>
<dbReference type="CTD" id="20244345"/>
<protein>
    <submittedName>
        <fullName evidence="10">Uncharacterized protein</fullName>
    </submittedName>
</protein>
<dbReference type="GO" id="GO:0004067">
    <property type="term" value="F:asparaginase activity"/>
    <property type="evidence" value="ECO:0007669"/>
    <property type="project" value="UniProtKB-EC"/>
</dbReference>
<dbReference type="Gene3D" id="3.60.20.30">
    <property type="entry name" value="(Glycosyl)asparaginase"/>
    <property type="match status" value="1"/>
</dbReference>
<evidence type="ECO:0000313" key="11">
    <source>
        <dbReference type="Proteomes" id="UP000030746"/>
    </source>
</evidence>
<dbReference type="CDD" id="cd04702">
    <property type="entry name" value="ASRGL1_like"/>
    <property type="match status" value="1"/>
</dbReference>
<dbReference type="OrthoDB" id="2262349at2759"/>
<evidence type="ECO:0000256" key="5">
    <source>
        <dbReference type="ARBA" id="ARBA00022813"/>
    </source>
</evidence>
<dbReference type="RefSeq" id="XP_009063162.1">
    <property type="nucleotide sequence ID" value="XM_009064914.1"/>
</dbReference>
<reference evidence="10 11" key="1">
    <citation type="journal article" date="2013" name="Nature">
        <title>Insights into bilaterian evolution from three spiralian genomes.</title>
        <authorList>
            <person name="Simakov O."/>
            <person name="Marletaz F."/>
            <person name="Cho S.J."/>
            <person name="Edsinger-Gonzales E."/>
            <person name="Havlak P."/>
            <person name="Hellsten U."/>
            <person name="Kuo D.H."/>
            <person name="Larsson T."/>
            <person name="Lv J."/>
            <person name="Arendt D."/>
            <person name="Savage R."/>
            <person name="Osoegawa K."/>
            <person name="de Jong P."/>
            <person name="Grimwood J."/>
            <person name="Chapman J.A."/>
            <person name="Shapiro H."/>
            <person name="Aerts A."/>
            <person name="Otillar R.P."/>
            <person name="Terry A.Y."/>
            <person name="Boore J.L."/>
            <person name="Grigoriev I.V."/>
            <person name="Lindberg D.R."/>
            <person name="Seaver E.C."/>
            <person name="Weisblat D.A."/>
            <person name="Putnam N.H."/>
            <person name="Rokhsar D.S."/>
        </authorList>
    </citation>
    <scope>NUCLEOTIDE SEQUENCE [LARGE SCALE GENOMIC DNA]</scope>
</reference>
<comment type="similarity">
    <text evidence="2">Belongs to the Ntn-hydrolase family.</text>
</comment>